<dbReference type="EMBL" id="QQNB01000001">
    <property type="protein sequence ID" value="RDE07133.1"/>
    <property type="molecule type" value="Genomic_DNA"/>
</dbReference>
<dbReference type="GO" id="GO:0009279">
    <property type="term" value="C:cell outer membrane"/>
    <property type="evidence" value="ECO:0007669"/>
    <property type="project" value="TreeGrafter"/>
</dbReference>
<dbReference type="PANTHER" id="PTHR30451:SF5">
    <property type="entry name" value="SLR0019 PROTEIN"/>
    <property type="match status" value="1"/>
</dbReference>
<reference evidence="1 2" key="1">
    <citation type="submission" date="2018-07" db="EMBL/GenBank/DDBJ databases">
        <title>a novel species of Sphingomonas isolated from the rhizosphere soil of Araceae plant.</title>
        <authorList>
            <person name="Zhiyong W."/>
            <person name="Qinglan Z."/>
            <person name="Zhiwei F."/>
            <person name="Ding X."/>
            <person name="Gejiao W."/>
            <person name="Shixue Z."/>
        </authorList>
    </citation>
    <scope>NUCLEOTIDE SEQUENCE [LARGE SCALE GENOMIC DNA]</scope>
    <source>
        <strain evidence="1 2">WZY 27</strain>
    </source>
</reference>
<comment type="caution">
    <text evidence="1">The sequence shown here is derived from an EMBL/GenBank/DDBJ whole genome shotgun (WGS) entry which is preliminary data.</text>
</comment>
<dbReference type="GO" id="GO:0015473">
    <property type="term" value="F:fimbrial usher porin activity"/>
    <property type="evidence" value="ECO:0007669"/>
    <property type="project" value="InterPro"/>
</dbReference>
<organism evidence="1 2">
    <name type="scientific">Sphingomonas aracearum</name>
    <dbReference type="NCBI Taxonomy" id="2283317"/>
    <lineage>
        <taxon>Bacteria</taxon>
        <taxon>Pseudomonadati</taxon>
        <taxon>Pseudomonadota</taxon>
        <taxon>Alphaproteobacteria</taxon>
        <taxon>Sphingomonadales</taxon>
        <taxon>Sphingomonadaceae</taxon>
        <taxon>Sphingomonas</taxon>
    </lineage>
</organism>
<dbReference type="PANTHER" id="PTHR30451">
    <property type="entry name" value="OUTER MEMBRANE USHER PROTEIN"/>
    <property type="match status" value="1"/>
</dbReference>
<dbReference type="Gene3D" id="2.60.40.3110">
    <property type="match status" value="1"/>
</dbReference>
<dbReference type="InterPro" id="IPR000015">
    <property type="entry name" value="Fimb_usher"/>
</dbReference>
<proteinExistence type="predicted"/>
<dbReference type="RefSeq" id="WP_114686713.1">
    <property type="nucleotide sequence ID" value="NZ_QQNB01000001.1"/>
</dbReference>
<keyword evidence="2" id="KW-1185">Reference proteome</keyword>
<name>A0A369VYC3_9SPHN</name>
<gene>
    <name evidence="1" type="ORF">DVW87_05665</name>
</gene>
<evidence type="ECO:0000313" key="2">
    <source>
        <dbReference type="Proteomes" id="UP000253918"/>
    </source>
</evidence>
<sequence>MAGAWSFLLVRSRRDELAFGFLAAACWLPLAAQAQQRGTVSVGVAVDPDATPQALQLEVYLNGAPTGYVASFNRRADGTFTSPAIELQTVGVTLPEGTTESEVPLNRIPGLRYSYDEAAQIMRLVAGPTLDRPTVIDGRQGGAAQRLAPSRPPLGAVIDYTFFASADNGPGGARFGGVSGALGLRVFGGFGLVENTAIAVAEGGGLRTTRLSSTYSYEDAGRLLTFRAGDVINGGLAWSRPIRMAGLQLQRTFGVRPDLVTTPVPRLSGSAATPSMLDLYIDGVKTLLADVPSGPYSIAHPPIIQGAGQATVVVRDALGRETVSTTAFYASPQLLARGLTDFSAELGFARRSYALRSNDYDRRMIVSGSMRRGLSDRVTVQGHVEAGAGLALLGGGSAVNVADVALVSVAGAVSRAGGHGGGLIDVGLETRRPGVAVLLRSMRTVGRYEDLASRTASFGPVFAVDRRIFGAPREVDQFSLSVPIPRSSASVGMSLVNSRTASGERYRLGNLSATASAGPLSLFASAIANLEAGGSFGLFVGASMPLGGRTTATVGGTLSNGRVSGYAELSRQGAHEPGSWGWSLRATDGSEREAHAIVRHSTTFASFEATALYAGGTASGTFQAEGSVAWVGGGLHASRRLDQSFAVVDAGAAGVQVYRENRLVGTTGRSGRLLVPDLAPFESSSISIDPTSLPVDARIESTHAEAAAFSRVPVAVKFGVSERSDMALVQLLGPSGAPLELGSVVSREGQPDDVVGYDGAAFLGSLRARNEVIVTDPAGGRCRASFPFSPRKGEQVRITATCAPIAGTAP</sequence>
<protein>
    <submittedName>
        <fullName evidence="1">Fimbrial biogenesis outer membrane usher protein</fullName>
    </submittedName>
</protein>
<dbReference type="OrthoDB" id="8587at2"/>
<dbReference type="GO" id="GO:0009297">
    <property type="term" value="P:pilus assembly"/>
    <property type="evidence" value="ECO:0007669"/>
    <property type="project" value="InterPro"/>
</dbReference>
<dbReference type="InterPro" id="IPR042186">
    <property type="entry name" value="FimD_plug_dom"/>
</dbReference>
<accession>A0A369VYC3</accession>
<dbReference type="Pfam" id="PF00577">
    <property type="entry name" value="Usher"/>
    <property type="match status" value="1"/>
</dbReference>
<dbReference type="AlphaFoldDB" id="A0A369VYC3"/>
<dbReference type="Gene3D" id="2.60.40.2610">
    <property type="entry name" value="Outer membrane usher protein FimD, plug domain"/>
    <property type="match status" value="1"/>
</dbReference>
<dbReference type="Proteomes" id="UP000253918">
    <property type="component" value="Unassembled WGS sequence"/>
</dbReference>
<evidence type="ECO:0000313" key="1">
    <source>
        <dbReference type="EMBL" id="RDE07133.1"/>
    </source>
</evidence>